<dbReference type="EMBL" id="CP042806">
    <property type="protein sequence ID" value="QEE28808.1"/>
    <property type="molecule type" value="Genomic_DNA"/>
</dbReference>
<dbReference type="PANTHER" id="PTHR43002">
    <property type="entry name" value="GLYCOGEN DEBRANCHING ENZYME"/>
    <property type="match status" value="1"/>
</dbReference>
<dbReference type="CDD" id="cd02856">
    <property type="entry name" value="E_set_GDE_Isoamylase_N"/>
    <property type="match status" value="1"/>
</dbReference>
<dbReference type="InterPro" id="IPR014756">
    <property type="entry name" value="Ig_E-set"/>
</dbReference>
<dbReference type="InterPro" id="IPR004193">
    <property type="entry name" value="Glyco_hydro_13_N"/>
</dbReference>
<dbReference type="GO" id="GO:0019156">
    <property type="term" value="F:isoamylase activity"/>
    <property type="evidence" value="ECO:0007669"/>
    <property type="project" value="UniProtKB-ARBA"/>
</dbReference>
<dbReference type="Gene3D" id="2.60.40.1180">
    <property type="entry name" value="Golgi alpha-mannosidase II"/>
    <property type="match status" value="1"/>
</dbReference>
<accession>A0A5B9E9L3</accession>
<dbReference type="Pfam" id="PF02922">
    <property type="entry name" value="CBM_48"/>
    <property type="match status" value="1"/>
</dbReference>
<dbReference type="Proteomes" id="UP000321820">
    <property type="component" value="Chromosome"/>
</dbReference>
<evidence type="ECO:0000313" key="5">
    <source>
        <dbReference type="Proteomes" id="UP000321820"/>
    </source>
</evidence>
<organism evidence="4 5">
    <name type="scientific">Terriglobus albidus</name>
    <dbReference type="NCBI Taxonomy" id="1592106"/>
    <lineage>
        <taxon>Bacteria</taxon>
        <taxon>Pseudomonadati</taxon>
        <taxon>Acidobacteriota</taxon>
        <taxon>Terriglobia</taxon>
        <taxon>Terriglobales</taxon>
        <taxon>Acidobacteriaceae</taxon>
        <taxon>Terriglobus</taxon>
    </lineage>
</organism>
<dbReference type="KEGG" id="talb:FTW19_12835"/>
<keyword evidence="5" id="KW-1185">Reference proteome</keyword>
<sequence length="694" mass="76752">MPFATRAGQPQPLGATVNPSGVNFSLFSQNATRVDLLLFASPLDPAPSQVITIQQPTMFYWHVQVDGLQANTAYAFRVHGPSSPTDLTNFGHRFKPNKVLIDPYSRGNIDTLWVAAPSKDNSDNVAQSMRSMVIDDSGYDWEGDTPPNTPLESTVVYELHVRGFTESPSSNVANPGTFSGLIEKLPYIKSLGVTAIELMPVFDFDSKTPKRINPTTGQGLNNYWGYDPICFFAPHAEYCVSPMTSSHVNEFRDLVKAAHKAGLEVILDVVFNHTGEDDQNGPVISFKGIDNSVFYFLQQPDHTFYRGDLTGCPNAVRCNHPALTKMLTESLSYWVTDMHVDGFRFDLGAVLTLGEDAQELEYPPIVWAINLDERFANTKVIVEPFGGDQGNVLGKFPDIRSATWNFQFKNVIRRFVRGDAGLISQVASRLCGSSDIFQQSGYGPHNGISYVTCHDGFTLNDVVSYNTKHNEANFEDSGDTDNISNNYGVEGSTADPAINAIRERQIRNFLALLFLSQGVPMLLGGDECRRTQQGNNNPYIQDNPISWFDWTLPATEKDLVAFTAGMIDFRKRHPTLCRQTFFTGQVIADGLQDISFHGCNLYQPGFNDPNSRVLAITIADPTGVEHIHAIFNMEFTALPFQLPQLPGRQWFRFADTVLPAPNTIAAPGTELAITTPSYFASSRSVVILVSKLAP</sequence>
<evidence type="ECO:0000259" key="3">
    <source>
        <dbReference type="SMART" id="SM00642"/>
    </source>
</evidence>
<evidence type="ECO:0000256" key="1">
    <source>
        <dbReference type="ARBA" id="ARBA00008061"/>
    </source>
</evidence>
<dbReference type="AlphaFoldDB" id="A0A5B9E9L3"/>
<comment type="similarity">
    <text evidence="1">Belongs to the glycosyl hydrolase 13 family.</text>
</comment>
<dbReference type="InterPro" id="IPR013783">
    <property type="entry name" value="Ig-like_fold"/>
</dbReference>
<dbReference type="SUPFAM" id="SSF51445">
    <property type="entry name" value="(Trans)glycosidases"/>
    <property type="match status" value="1"/>
</dbReference>
<gene>
    <name evidence="4" type="ORF">FTW19_12835</name>
</gene>
<reference evidence="4 5" key="1">
    <citation type="submission" date="2019-08" db="EMBL/GenBank/DDBJ databases">
        <title>Complete genome sequence of Terriglobus albidus strain ORNL.</title>
        <authorList>
            <person name="Podar M."/>
        </authorList>
    </citation>
    <scope>NUCLEOTIDE SEQUENCE [LARGE SCALE GENOMIC DNA]</scope>
    <source>
        <strain evidence="4 5">ORNL</strain>
    </source>
</reference>
<keyword evidence="2" id="KW-0809">Transit peptide</keyword>
<dbReference type="SUPFAM" id="SSF51011">
    <property type="entry name" value="Glycosyl hydrolase domain"/>
    <property type="match status" value="1"/>
</dbReference>
<dbReference type="SUPFAM" id="SSF81296">
    <property type="entry name" value="E set domains"/>
    <property type="match status" value="1"/>
</dbReference>
<dbReference type="Gene3D" id="2.60.40.10">
    <property type="entry name" value="Immunoglobulins"/>
    <property type="match status" value="1"/>
</dbReference>
<evidence type="ECO:0000313" key="4">
    <source>
        <dbReference type="EMBL" id="QEE28808.1"/>
    </source>
</evidence>
<dbReference type="RefSeq" id="WP_147648006.1">
    <property type="nucleotide sequence ID" value="NZ_CP042806.1"/>
</dbReference>
<protein>
    <submittedName>
        <fullName evidence="4">Glycogen-debranching protein</fullName>
    </submittedName>
</protein>
<dbReference type="OrthoDB" id="9761875at2"/>
<dbReference type="Pfam" id="PF00128">
    <property type="entry name" value="Alpha-amylase"/>
    <property type="match status" value="1"/>
</dbReference>
<dbReference type="InterPro" id="IPR017853">
    <property type="entry name" value="GH"/>
</dbReference>
<dbReference type="InterPro" id="IPR013780">
    <property type="entry name" value="Glyco_hydro_b"/>
</dbReference>
<proteinExistence type="inferred from homology"/>
<dbReference type="Pfam" id="PF21156">
    <property type="entry name" value="ISOA1-3_C"/>
    <property type="match status" value="1"/>
</dbReference>
<name>A0A5B9E9L3_9BACT</name>
<feature type="domain" description="Glycosyl hydrolase family 13 catalytic" evidence="3">
    <location>
        <begin position="158"/>
        <end position="570"/>
    </location>
</feature>
<dbReference type="InterPro" id="IPR006047">
    <property type="entry name" value="GH13_cat_dom"/>
</dbReference>
<dbReference type="InterPro" id="IPR044505">
    <property type="entry name" value="GlgX_Isoamylase_N_E_set"/>
</dbReference>
<dbReference type="CDD" id="cd11326">
    <property type="entry name" value="AmyAc_Glg_debranch"/>
    <property type="match status" value="1"/>
</dbReference>
<evidence type="ECO:0000256" key="2">
    <source>
        <dbReference type="ARBA" id="ARBA00022946"/>
    </source>
</evidence>
<dbReference type="GO" id="GO:0005975">
    <property type="term" value="P:carbohydrate metabolic process"/>
    <property type="evidence" value="ECO:0007669"/>
    <property type="project" value="InterPro"/>
</dbReference>
<dbReference type="InterPro" id="IPR048650">
    <property type="entry name" value="ISOA1-3-like_C"/>
</dbReference>
<dbReference type="SMART" id="SM00642">
    <property type="entry name" value="Aamy"/>
    <property type="match status" value="1"/>
</dbReference>
<dbReference type="Gene3D" id="3.20.20.80">
    <property type="entry name" value="Glycosidases"/>
    <property type="match status" value="1"/>
</dbReference>